<feature type="transmembrane region" description="Helical" evidence="1">
    <location>
        <begin position="211"/>
        <end position="238"/>
    </location>
</feature>
<dbReference type="Proteomes" id="UP000198832">
    <property type="component" value="Unassembled WGS sequence"/>
</dbReference>
<keyword evidence="1" id="KW-0472">Membrane</keyword>
<feature type="transmembrane region" description="Helical" evidence="1">
    <location>
        <begin position="161"/>
        <end position="179"/>
    </location>
</feature>
<organism evidence="2 3">
    <name type="scientific">Nocardioides terrae</name>
    <dbReference type="NCBI Taxonomy" id="574651"/>
    <lineage>
        <taxon>Bacteria</taxon>
        <taxon>Bacillati</taxon>
        <taxon>Actinomycetota</taxon>
        <taxon>Actinomycetes</taxon>
        <taxon>Propionibacteriales</taxon>
        <taxon>Nocardioidaceae</taxon>
        <taxon>Nocardioides</taxon>
    </lineage>
</organism>
<feature type="transmembrane region" description="Helical" evidence="1">
    <location>
        <begin position="186"/>
        <end position="205"/>
    </location>
</feature>
<dbReference type="AlphaFoldDB" id="A0A1I1KUW5"/>
<evidence type="ECO:0000313" key="3">
    <source>
        <dbReference type="Proteomes" id="UP000198832"/>
    </source>
</evidence>
<evidence type="ECO:0000313" key="2">
    <source>
        <dbReference type="EMBL" id="SFC64405.1"/>
    </source>
</evidence>
<proteinExistence type="predicted"/>
<reference evidence="2 3" key="1">
    <citation type="submission" date="2016-10" db="EMBL/GenBank/DDBJ databases">
        <authorList>
            <person name="de Groot N.N."/>
        </authorList>
    </citation>
    <scope>NUCLEOTIDE SEQUENCE [LARGE SCALE GENOMIC DNA]</scope>
    <source>
        <strain evidence="2 3">CGMCC 1.7056</strain>
    </source>
</reference>
<name>A0A1I1KUW5_9ACTN</name>
<gene>
    <name evidence="2" type="ORF">SAMN04487968_10918</name>
</gene>
<keyword evidence="3" id="KW-1185">Reference proteome</keyword>
<evidence type="ECO:0000256" key="1">
    <source>
        <dbReference type="SAM" id="Phobius"/>
    </source>
</evidence>
<dbReference type="EMBL" id="FOLB01000009">
    <property type="protein sequence ID" value="SFC64405.1"/>
    <property type="molecule type" value="Genomic_DNA"/>
</dbReference>
<feature type="transmembrane region" description="Helical" evidence="1">
    <location>
        <begin position="43"/>
        <end position="62"/>
    </location>
</feature>
<accession>A0A1I1KUW5</accession>
<protein>
    <submittedName>
        <fullName evidence="2">Uncharacterized protein</fullName>
    </submittedName>
</protein>
<keyword evidence="1" id="KW-1133">Transmembrane helix</keyword>
<sequence length="253" mass="25458">MSEEARRRRDRAVRPRLVWGGVAAALVGGVLITLGMMEVVAASGVWLVAGVAMLLAGIAVAARGGILFDTRTGGQASAELREIAHGSGHVGVEPGDMVSGPVAERAATPSMSPLARGARPPASVGSWSVPAGWILLLVTAFLVTAQGALVAHDVTGRSSSYRDVGLAILIGLVGMRLVVAPGHHPVSACLGCAAGMALVLGGWLADHDERGLAAIEVGCGVVTVAAAAAVVVGPRLVARSATAAGRRRGQPSR</sequence>
<feature type="transmembrane region" description="Helical" evidence="1">
    <location>
        <begin position="129"/>
        <end position="149"/>
    </location>
</feature>
<keyword evidence="1" id="KW-0812">Transmembrane</keyword>
<feature type="transmembrane region" description="Helical" evidence="1">
    <location>
        <begin position="17"/>
        <end position="37"/>
    </location>
</feature>